<dbReference type="Gene3D" id="3.40.50.300">
    <property type="entry name" value="P-loop containing nucleotide triphosphate hydrolases"/>
    <property type="match status" value="1"/>
</dbReference>
<dbReference type="PROSITE" id="PS50893">
    <property type="entry name" value="ABC_TRANSPORTER_2"/>
    <property type="match status" value="1"/>
</dbReference>
<dbReference type="GO" id="GO:0005524">
    <property type="term" value="F:ATP binding"/>
    <property type="evidence" value="ECO:0007669"/>
    <property type="project" value="UniProtKB-KW"/>
</dbReference>
<dbReference type="InterPro" id="IPR005892">
    <property type="entry name" value="Gly-betaine_transp_ATP-bd"/>
</dbReference>
<protein>
    <recommendedName>
        <fullName evidence="5">ABC transporter domain-containing protein</fullName>
    </recommendedName>
</protein>
<dbReference type="InterPro" id="IPR017871">
    <property type="entry name" value="ABC_transporter-like_CS"/>
</dbReference>
<dbReference type="Pfam" id="PF00005">
    <property type="entry name" value="ABC_tran"/>
    <property type="match status" value="1"/>
</dbReference>
<dbReference type="CDD" id="cd03294">
    <property type="entry name" value="ABC_Pro_Gly_Betaine"/>
    <property type="match status" value="1"/>
</dbReference>
<comment type="similarity">
    <text evidence="1">Belongs to the ABC transporter superfamily.</text>
</comment>
<dbReference type="AlphaFoldDB" id="A0A381YLU7"/>
<dbReference type="FunFam" id="3.40.50.300:FF:000201">
    <property type="entry name" value="Glycine betaine/L-proline ABC transporter ATP-binding protein"/>
    <property type="match status" value="1"/>
</dbReference>
<evidence type="ECO:0000256" key="4">
    <source>
        <dbReference type="ARBA" id="ARBA00022840"/>
    </source>
</evidence>
<dbReference type="PANTHER" id="PTHR43869">
    <property type="entry name" value="GLYCINE BETAINE/PROLINE BETAINE TRANSPORT SYSTEM ATP-BINDING PROTEIN PROV"/>
    <property type="match status" value="1"/>
</dbReference>
<gene>
    <name evidence="6" type="ORF">METZ01_LOCUS130804</name>
</gene>
<dbReference type="GO" id="GO:0016887">
    <property type="term" value="F:ATP hydrolysis activity"/>
    <property type="evidence" value="ECO:0007669"/>
    <property type="project" value="InterPro"/>
</dbReference>
<dbReference type="SMART" id="SM00382">
    <property type="entry name" value="AAA"/>
    <property type="match status" value="1"/>
</dbReference>
<keyword evidence="2" id="KW-0813">Transport</keyword>
<evidence type="ECO:0000313" key="6">
    <source>
        <dbReference type="EMBL" id="SVA77950.1"/>
    </source>
</evidence>
<dbReference type="SUPFAM" id="SSF54631">
    <property type="entry name" value="CBS-domain pair"/>
    <property type="match status" value="1"/>
</dbReference>
<evidence type="ECO:0000256" key="2">
    <source>
        <dbReference type="ARBA" id="ARBA00022448"/>
    </source>
</evidence>
<dbReference type="InterPro" id="IPR051921">
    <property type="entry name" value="ABC_osmolyte_uptake_ATP-bind"/>
</dbReference>
<evidence type="ECO:0000259" key="5">
    <source>
        <dbReference type="PROSITE" id="PS50893"/>
    </source>
</evidence>
<dbReference type="SUPFAM" id="SSF52540">
    <property type="entry name" value="P-loop containing nucleoside triphosphate hydrolases"/>
    <property type="match status" value="1"/>
</dbReference>
<name>A0A381YLU7_9ZZZZ</name>
<accession>A0A381YLU7</accession>
<dbReference type="InterPro" id="IPR046342">
    <property type="entry name" value="CBS_dom_sf"/>
</dbReference>
<dbReference type="InterPro" id="IPR027417">
    <property type="entry name" value="P-loop_NTPase"/>
</dbReference>
<evidence type="ECO:0000256" key="3">
    <source>
        <dbReference type="ARBA" id="ARBA00022741"/>
    </source>
</evidence>
<proteinExistence type="inferred from homology"/>
<keyword evidence="3" id="KW-0547">Nucleotide-binding</keyword>
<dbReference type="EMBL" id="UINC01018536">
    <property type="protein sequence ID" value="SVA77950.1"/>
    <property type="molecule type" value="Genomic_DNA"/>
</dbReference>
<dbReference type="PANTHER" id="PTHR43869:SF1">
    <property type="entry name" value="GLYCINE BETAINE_PROLINE BETAINE TRANSPORT SYSTEM ATP-BINDING PROTEIN PROV"/>
    <property type="match status" value="1"/>
</dbReference>
<feature type="non-terminal residue" evidence="6">
    <location>
        <position position="1"/>
    </location>
</feature>
<dbReference type="InterPro" id="IPR003439">
    <property type="entry name" value="ABC_transporter-like_ATP-bd"/>
</dbReference>
<evidence type="ECO:0000256" key="1">
    <source>
        <dbReference type="ARBA" id="ARBA00005417"/>
    </source>
</evidence>
<reference evidence="6" key="1">
    <citation type="submission" date="2018-05" db="EMBL/GenBank/DDBJ databases">
        <authorList>
            <person name="Lanie J.A."/>
            <person name="Ng W.-L."/>
            <person name="Kazmierczak K.M."/>
            <person name="Andrzejewski T.M."/>
            <person name="Davidsen T.M."/>
            <person name="Wayne K.J."/>
            <person name="Tettelin H."/>
            <person name="Glass J.I."/>
            <person name="Rusch D."/>
            <person name="Podicherti R."/>
            <person name="Tsui H.-C.T."/>
            <person name="Winkler M.E."/>
        </authorList>
    </citation>
    <scope>NUCLEOTIDE SEQUENCE</scope>
</reference>
<organism evidence="6">
    <name type="scientific">marine metagenome</name>
    <dbReference type="NCBI Taxonomy" id="408172"/>
    <lineage>
        <taxon>unclassified sequences</taxon>
        <taxon>metagenomes</taxon>
        <taxon>ecological metagenomes</taxon>
    </lineage>
</organism>
<sequence length="325" mass="36016">VQNGATKEEILEDTDHTVGLDNVSISIEEGETFVCMGLSGSGKSTLIRHINRLIDPTEGEVLVDGVNVLEFNESELLELRRHEMSMVFQSFGLFPHKTVIQNVAYGLEIQDKPLEERNSTAEEQIKAVGLNGFEHQYPSQLSGGMQQRVGLARALATNPGILLMDEAFSALDPLIRNDMQEQLVELQSKLHKTIVFITHDLDESLKLGDHIGILNGGRLVQVGKPEEIIMNPADDYVAAFVKDVNRAKVLRAKTIMLSTEHNPLNGKKSGDTHKVHENSFIEEFLPQVLERRSVVEVVDEGGKTIGFITEKEIAKSLSKSKQVSL</sequence>
<dbReference type="GO" id="GO:0016020">
    <property type="term" value="C:membrane"/>
    <property type="evidence" value="ECO:0007669"/>
    <property type="project" value="InterPro"/>
</dbReference>
<feature type="domain" description="ABC transporter" evidence="5">
    <location>
        <begin position="5"/>
        <end position="241"/>
    </location>
</feature>
<dbReference type="NCBIfam" id="TIGR01186">
    <property type="entry name" value="proV"/>
    <property type="match status" value="1"/>
</dbReference>
<dbReference type="GO" id="GO:0006950">
    <property type="term" value="P:response to stress"/>
    <property type="evidence" value="ECO:0007669"/>
    <property type="project" value="UniProtKB-ARBA"/>
</dbReference>
<dbReference type="GO" id="GO:0031460">
    <property type="term" value="P:glycine betaine transport"/>
    <property type="evidence" value="ECO:0007669"/>
    <property type="project" value="InterPro"/>
</dbReference>
<dbReference type="InterPro" id="IPR003593">
    <property type="entry name" value="AAA+_ATPase"/>
</dbReference>
<keyword evidence="4" id="KW-0067">ATP-binding</keyword>
<dbReference type="PROSITE" id="PS00211">
    <property type="entry name" value="ABC_TRANSPORTER_1"/>
    <property type="match status" value="1"/>
</dbReference>